<evidence type="ECO:0000259" key="7">
    <source>
        <dbReference type="PROSITE" id="PS51194"/>
    </source>
</evidence>
<dbReference type="SMART" id="SM00487">
    <property type="entry name" value="DEXDc"/>
    <property type="match status" value="1"/>
</dbReference>
<keyword evidence="5" id="KW-0862">Zinc</keyword>
<evidence type="ECO:0000313" key="10">
    <source>
        <dbReference type="EMBL" id="CAL4802657.1"/>
    </source>
</evidence>
<dbReference type="Gene3D" id="3.40.50.300">
    <property type="entry name" value="P-loop containing nucleotide triphosphate hydrolases"/>
    <property type="match status" value="1"/>
</dbReference>
<dbReference type="Gene3D" id="3.40.50.10810">
    <property type="entry name" value="Tandem AAA-ATPase domain"/>
    <property type="match status" value="2"/>
</dbReference>
<dbReference type="SUPFAM" id="SSF52540">
    <property type="entry name" value="P-loop containing nucleoside triphosphate hydrolases"/>
    <property type="match status" value="3"/>
</dbReference>
<dbReference type="GO" id="GO:0005524">
    <property type="term" value="F:ATP binding"/>
    <property type="evidence" value="ECO:0007669"/>
    <property type="project" value="UniProtKB-KW"/>
</dbReference>
<dbReference type="PANTHER" id="PTHR45626:SF26">
    <property type="entry name" value="FAMILY HELICASE, PUTATIVE (AFU_ORTHOLOGUE AFUA_2G09120)-RELATED"/>
    <property type="match status" value="1"/>
</dbReference>
<organism evidence="8">
    <name type="scientific">Cladocopium goreaui</name>
    <dbReference type="NCBI Taxonomy" id="2562237"/>
    <lineage>
        <taxon>Eukaryota</taxon>
        <taxon>Sar</taxon>
        <taxon>Alveolata</taxon>
        <taxon>Dinophyceae</taxon>
        <taxon>Suessiales</taxon>
        <taxon>Symbiodiniaceae</taxon>
        <taxon>Cladocopium</taxon>
    </lineage>
</organism>
<dbReference type="EMBL" id="CAMXCT020006527">
    <property type="protein sequence ID" value="CAL1168720.1"/>
    <property type="molecule type" value="Genomic_DNA"/>
</dbReference>
<dbReference type="InterPro" id="IPR001841">
    <property type="entry name" value="Znf_RING"/>
</dbReference>
<dbReference type="GO" id="GO:0005634">
    <property type="term" value="C:nucleus"/>
    <property type="evidence" value="ECO:0007669"/>
    <property type="project" value="TreeGrafter"/>
</dbReference>
<evidence type="ECO:0000256" key="1">
    <source>
        <dbReference type="ARBA" id="ARBA00022741"/>
    </source>
</evidence>
<dbReference type="PANTHER" id="PTHR45626">
    <property type="entry name" value="TRANSCRIPTION TERMINATION FACTOR 2-RELATED"/>
    <property type="match status" value="1"/>
</dbReference>
<dbReference type="CDD" id="cd18793">
    <property type="entry name" value="SF2_C_SNF"/>
    <property type="match status" value="1"/>
</dbReference>
<dbReference type="PROSITE" id="PS51194">
    <property type="entry name" value="HELICASE_CTER"/>
    <property type="match status" value="1"/>
</dbReference>
<dbReference type="AlphaFoldDB" id="A0A9P1DTF6"/>
<dbReference type="EMBL" id="CAMXCT030006527">
    <property type="protein sequence ID" value="CAL4802657.1"/>
    <property type="molecule type" value="Genomic_DNA"/>
</dbReference>
<proteinExistence type="predicted"/>
<dbReference type="GO" id="GO:0004386">
    <property type="term" value="F:helicase activity"/>
    <property type="evidence" value="ECO:0007669"/>
    <property type="project" value="UniProtKB-KW"/>
</dbReference>
<sequence>MATLPERVVKLEAAVGSSTTGSLMTRVQHLEVCCLGSTAAGPLPQRLDKLEEAAGCTAGDGAAVAVEAAPAPVKDGAPAAPEVADAAASNQVDQPEVFALPAAKRRRCKELRQEGGYQLEANAGSVAPNPKAFKVHPLREEQLRSLAWMYSREACRDGFKGGMLADKMGYGKTATTIGMLSEKPGQVPDERPSGYIRNPATLILCPPHLVEQWEDEFFKFLGDEVQLVRPTPASTVKDRKRVAIQPIQFNGSWPFSVAGRAISELKASMHRQQAKVKEEKRLQVGDYVYSMTIKLAEGEYFVRDPFGREELSQTVSFNSRHHRIDVQGFLDENSRAGCTLHIVVEREKTLRMEPSRGEGPFRILTMATNSDWVRLKLGDLLSFNVVLVSTGILGCQQHMDRLRDTLNHWLREEYGNVSGRLMSVRQKRLHECVDKWHQKDCFLKAALRSSPALLETMWWNRIVLDEFHESESWVTRVRDVMKSLGATHRWGLSGTPPLDTTDAVLEVAELLWYATDATAPFMSEALKHRKSQKQEAKIWLADEENKKKLHDECQAMIRDVVRQNSSQLVEAITVQEHEEFVQFSVEERFIYRQACHDHDMFDEQLAYEGANVSTREALLKRCAHFCLDMDAEDAGEAVRFLGRDKRAHIEHLRQQLKLEASRAAHLSIWESAKHSLLAHKAQHAEAEKFIHEVYRTSEQVWKEKDPEKKSFEMQIELYDKDGFLRIRPEVRFKQPLRDDQVYPRLNFRHVVQHAVARRCVPRADQILSELQVCSQICCRDPQHLPVVMSVGLQVLAVSLDTAHRSMDFYTGQMRGLSDMETLRNEQCSVCLTPKDDLAALVMLPCSHIFHRDCVRSALETNPKCPYCRAHAPKKSMSSVLLEVEVATSAAEPLPAELRSHGSKLLAVARRLQKIRAEDAKAKAIVFVQRQELENKVAQALQGHGLPVLQLPRAKNAGREMAAVMKSFTTSEEAFVLLLSLEHAASGSNLTAANHVIFVHPMNADTLSSAVAYERQALARVRRVGQERAEVHVWRFVTRETVEEHMHQLHCRANPPDQARAGGA</sequence>
<keyword evidence="5" id="KW-0863">Zinc-finger</keyword>
<dbReference type="Pfam" id="PF00176">
    <property type="entry name" value="SNF2-rel_dom"/>
    <property type="match status" value="2"/>
</dbReference>
<dbReference type="InterPro" id="IPR038718">
    <property type="entry name" value="SNF2-like_sf"/>
</dbReference>
<protein>
    <submittedName>
        <fullName evidence="10">DNA repair protein RAD5B (Putativ e SWI/SNF-related matrix-associated actin-dependent regulator of chromatin subfamily A member 3-like 3) (SMARCA3-like protein 3) (RAD5 homolog B) (AtRAD5B)</fullName>
    </submittedName>
</protein>
<dbReference type="Pfam" id="PF13639">
    <property type="entry name" value="zf-RING_2"/>
    <property type="match status" value="1"/>
</dbReference>
<dbReference type="InterPro" id="IPR050628">
    <property type="entry name" value="SNF2_RAD54_helicase_TF"/>
</dbReference>
<name>A0A9P1DTF6_9DINO</name>
<evidence type="ECO:0000256" key="2">
    <source>
        <dbReference type="ARBA" id="ARBA00022801"/>
    </source>
</evidence>
<comment type="caution">
    <text evidence="8">The sequence shown here is derived from an EMBL/GenBank/DDBJ whole genome shotgun (WGS) entry which is preliminary data.</text>
</comment>
<reference evidence="8" key="1">
    <citation type="submission" date="2022-10" db="EMBL/GenBank/DDBJ databases">
        <authorList>
            <person name="Chen Y."/>
            <person name="Dougan E. K."/>
            <person name="Chan C."/>
            <person name="Rhodes N."/>
            <person name="Thang M."/>
        </authorList>
    </citation>
    <scope>NUCLEOTIDE SEQUENCE</scope>
</reference>
<evidence type="ECO:0000313" key="11">
    <source>
        <dbReference type="Proteomes" id="UP001152797"/>
    </source>
</evidence>
<accession>A0A9P1DTF6</accession>
<dbReference type="InterPro" id="IPR027417">
    <property type="entry name" value="P-loop_NTPase"/>
</dbReference>
<dbReference type="OrthoDB" id="423559at2759"/>
<dbReference type="GO" id="GO:0006281">
    <property type="term" value="P:DNA repair"/>
    <property type="evidence" value="ECO:0007669"/>
    <property type="project" value="TreeGrafter"/>
</dbReference>
<keyword evidence="5" id="KW-0479">Metal-binding</keyword>
<dbReference type="InterPro" id="IPR013083">
    <property type="entry name" value="Znf_RING/FYVE/PHD"/>
</dbReference>
<evidence type="ECO:0000256" key="3">
    <source>
        <dbReference type="ARBA" id="ARBA00022806"/>
    </source>
</evidence>
<dbReference type="GO" id="GO:0008094">
    <property type="term" value="F:ATP-dependent activity, acting on DNA"/>
    <property type="evidence" value="ECO:0007669"/>
    <property type="project" value="TreeGrafter"/>
</dbReference>
<keyword evidence="4" id="KW-0067">ATP-binding</keyword>
<dbReference type="Pfam" id="PF00271">
    <property type="entry name" value="Helicase_C"/>
    <property type="match status" value="1"/>
</dbReference>
<dbReference type="Gene3D" id="3.30.40.10">
    <property type="entry name" value="Zinc/RING finger domain, C3HC4 (zinc finger)"/>
    <property type="match status" value="1"/>
</dbReference>
<reference evidence="9" key="2">
    <citation type="submission" date="2024-04" db="EMBL/GenBank/DDBJ databases">
        <authorList>
            <person name="Chen Y."/>
            <person name="Shah S."/>
            <person name="Dougan E. K."/>
            <person name="Thang M."/>
            <person name="Chan C."/>
        </authorList>
    </citation>
    <scope>NUCLEOTIDE SEQUENCE [LARGE SCALE GENOMIC DNA]</scope>
</reference>
<dbReference type="InterPro" id="IPR014001">
    <property type="entry name" value="Helicase_ATP-bd"/>
</dbReference>
<dbReference type="InterPro" id="IPR001650">
    <property type="entry name" value="Helicase_C-like"/>
</dbReference>
<dbReference type="GO" id="GO:0008270">
    <property type="term" value="F:zinc ion binding"/>
    <property type="evidence" value="ECO:0007669"/>
    <property type="project" value="UniProtKB-KW"/>
</dbReference>
<keyword evidence="2" id="KW-0378">Hydrolase</keyword>
<dbReference type="SMART" id="SM00184">
    <property type="entry name" value="RING"/>
    <property type="match status" value="1"/>
</dbReference>
<keyword evidence="11" id="KW-1185">Reference proteome</keyword>
<evidence type="ECO:0000256" key="5">
    <source>
        <dbReference type="PROSITE-ProRule" id="PRU00175"/>
    </source>
</evidence>
<gene>
    <name evidence="8" type="ORF">C1SCF055_LOCUS40179</name>
</gene>
<dbReference type="PROSITE" id="PS50089">
    <property type="entry name" value="ZF_RING_2"/>
    <property type="match status" value="1"/>
</dbReference>
<keyword evidence="1" id="KW-0547">Nucleotide-binding</keyword>
<evidence type="ECO:0000313" key="8">
    <source>
        <dbReference type="EMBL" id="CAI4015345.1"/>
    </source>
</evidence>
<evidence type="ECO:0000256" key="4">
    <source>
        <dbReference type="ARBA" id="ARBA00022840"/>
    </source>
</evidence>
<dbReference type="Proteomes" id="UP001152797">
    <property type="component" value="Unassembled WGS sequence"/>
</dbReference>
<dbReference type="InterPro" id="IPR049730">
    <property type="entry name" value="SNF2/RAD54-like_C"/>
</dbReference>
<dbReference type="EMBL" id="CAMXCT010006527">
    <property type="protein sequence ID" value="CAI4015345.1"/>
    <property type="molecule type" value="Genomic_DNA"/>
</dbReference>
<feature type="domain" description="RING-type" evidence="6">
    <location>
        <begin position="827"/>
        <end position="868"/>
    </location>
</feature>
<dbReference type="SUPFAM" id="SSF57850">
    <property type="entry name" value="RING/U-box"/>
    <property type="match status" value="1"/>
</dbReference>
<feature type="domain" description="Helicase C-terminal" evidence="7">
    <location>
        <begin position="906"/>
        <end position="1063"/>
    </location>
</feature>
<evidence type="ECO:0000259" key="6">
    <source>
        <dbReference type="PROSITE" id="PS50089"/>
    </source>
</evidence>
<keyword evidence="3" id="KW-0347">Helicase</keyword>
<dbReference type="InterPro" id="IPR000330">
    <property type="entry name" value="SNF2_N"/>
</dbReference>
<dbReference type="GO" id="GO:0016787">
    <property type="term" value="F:hydrolase activity"/>
    <property type="evidence" value="ECO:0007669"/>
    <property type="project" value="UniProtKB-KW"/>
</dbReference>
<evidence type="ECO:0000313" key="9">
    <source>
        <dbReference type="EMBL" id="CAL1168720.1"/>
    </source>
</evidence>